<dbReference type="InterPro" id="IPR012675">
    <property type="entry name" value="Beta-grasp_dom_sf"/>
</dbReference>
<proteinExistence type="predicted"/>
<feature type="domain" description="2Fe-2S ferredoxin-type" evidence="1">
    <location>
        <begin position="1"/>
        <end position="90"/>
    </location>
</feature>
<reference evidence="2" key="1">
    <citation type="journal article" date="2020" name="mSystems">
        <title>Genome- and Community-Level Interaction Insights into Carbon Utilization and Element Cycling Functions of Hydrothermarchaeota in Hydrothermal Sediment.</title>
        <authorList>
            <person name="Zhou Z."/>
            <person name="Liu Y."/>
            <person name="Xu W."/>
            <person name="Pan J."/>
            <person name="Luo Z.H."/>
            <person name="Li M."/>
        </authorList>
    </citation>
    <scope>NUCLEOTIDE SEQUENCE [LARGE SCALE GENOMIC DNA]</scope>
    <source>
        <strain evidence="2">SpSt-110</strain>
    </source>
</reference>
<dbReference type="InterPro" id="IPR001041">
    <property type="entry name" value="2Fe-2S_ferredoxin-type"/>
</dbReference>
<name>A0A7J3Y041_9CREN</name>
<dbReference type="Pfam" id="PF17651">
    <property type="entry name" value="Raco_middle"/>
    <property type="match status" value="1"/>
</dbReference>
<dbReference type="Gene3D" id="3.30.420.480">
    <property type="entry name" value="Domain of unknown function (DUF4445)"/>
    <property type="match status" value="1"/>
</dbReference>
<comment type="caution">
    <text evidence="2">The sequence shown here is derived from an EMBL/GenBank/DDBJ whole genome shotgun (WGS) entry which is preliminary data.</text>
</comment>
<dbReference type="Pfam" id="PF14574">
    <property type="entry name" value="RACo_C_ter"/>
    <property type="match status" value="1"/>
</dbReference>
<dbReference type="GO" id="GO:0051536">
    <property type="term" value="F:iron-sulfur cluster binding"/>
    <property type="evidence" value="ECO:0007669"/>
    <property type="project" value="InterPro"/>
</dbReference>
<dbReference type="Pfam" id="PF00111">
    <property type="entry name" value="Fer2"/>
    <property type="match status" value="1"/>
</dbReference>
<dbReference type="InterPro" id="IPR036010">
    <property type="entry name" value="2Fe-2S_ferredoxin-like_sf"/>
</dbReference>
<protein>
    <submittedName>
        <fullName evidence="2">DUF4445 domain-containing protein</fullName>
    </submittedName>
</protein>
<sequence>MSEVKVSVGERLVLTARVGNNLGAVLASHNLISLPCGGQGICGLCRVIIREGPVTPPTKYERLLGYTGSMRLACQTRILGDLRVELSPGLPKPVRLNTLIVNPRKINPLIITQGSGVEELFDRKINFGVEGRVLLLDLGTTKIAYQVVSPRGDVLFEDSVFTPLSDFGLDIISRLAKALEDKRVKDEIYSRLRSVVYEISNNHSTNLILVGGNSVMESFFFNLELKGLAEYPFRPATNDVVVDKVGDKLFIGMPMIAGFLGGDAYADLIASFQLNIDKPYLLIDIGTNTEIFLVKDEEVYATSTPSGPAFETGISRGSTVFQGGIFRARIAGVKDEKPVFQYSYLGAPTGILGPALISILADLRRGGFIDEGGRIVRGYKTLNGLKILYIDESRDLYISQVDVRNIQKAIAAVKSGVRILMREAGVSKNALKGLVIGGNFGVNLDIEDAMSLGLIPSVEKDIVVAAGNLVLPGLRVALLNRDYLFNYKTILEKVKTIDLPKMPGYMDLWVDSLHLTPL</sequence>
<dbReference type="InterPro" id="IPR052911">
    <property type="entry name" value="Corrinoid_activation_enz"/>
</dbReference>
<dbReference type="InterPro" id="IPR042259">
    <property type="entry name" value="Raco-like_middle_sf"/>
</dbReference>
<dbReference type="PANTHER" id="PTHR42895">
    <property type="entry name" value="IRON-SULFUR CLUSTER-BINDING PROTEIN-RELATED"/>
    <property type="match status" value="1"/>
</dbReference>
<gene>
    <name evidence="2" type="ORF">ENM60_06265</name>
</gene>
<dbReference type="SUPFAM" id="SSF54292">
    <property type="entry name" value="2Fe-2S ferredoxin-like"/>
    <property type="match status" value="1"/>
</dbReference>
<dbReference type="CDD" id="cd00207">
    <property type="entry name" value="fer2"/>
    <property type="match status" value="1"/>
</dbReference>
<dbReference type="AlphaFoldDB" id="A0A7J3Y041"/>
<dbReference type="InterPro" id="IPR041414">
    <property type="entry name" value="Raco-like_middle"/>
</dbReference>
<dbReference type="EMBL" id="DRYK01000079">
    <property type="protein sequence ID" value="HHP68364.1"/>
    <property type="molecule type" value="Genomic_DNA"/>
</dbReference>
<evidence type="ECO:0000259" key="1">
    <source>
        <dbReference type="PROSITE" id="PS51085"/>
    </source>
</evidence>
<dbReference type="InterPro" id="IPR027980">
    <property type="entry name" value="RACo_C"/>
</dbReference>
<organism evidence="2">
    <name type="scientific">Thermogladius calderae</name>
    <dbReference type="NCBI Taxonomy" id="1200300"/>
    <lineage>
        <taxon>Archaea</taxon>
        <taxon>Thermoproteota</taxon>
        <taxon>Thermoprotei</taxon>
        <taxon>Desulfurococcales</taxon>
        <taxon>Desulfurococcaceae</taxon>
        <taxon>Thermogladius</taxon>
    </lineage>
</organism>
<evidence type="ECO:0000313" key="2">
    <source>
        <dbReference type="EMBL" id="HHP68364.1"/>
    </source>
</evidence>
<dbReference type="Gene3D" id="3.10.20.30">
    <property type="match status" value="1"/>
</dbReference>
<accession>A0A7J3Y041</accession>
<dbReference type="PROSITE" id="PS51085">
    <property type="entry name" value="2FE2S_FER_2"/>
    <property type="match status" value="1"/>
</dbReference>
<dbReference type="PANTHER" id="PTHR42895:SF2">
    <property type="entry name" value="IRON-SULFUR CLUSTER PROTEIN"/>
    <property type="match status" value="1"/>
</dbReference>